<gene>
    <name evidence="2" type="ORF">MNBD_GAMMA20-851</name>
</gene>
<reference evidence="2" key="1">
    <citation type="submission" date="2018-06" db="EMBL/GenBank/DDBJ databases">
        <authorList>
            <person name="Zhirakovskaya E."/>
        </authorList>
    </citation>
    <scope>NUCLEOTIDE SEQUENCE</scope>
</reference>
<proteinExistence type="predicted"/>
<feature type="non-terminal residue" evidence="2">
    <location>
        <position position="1"/>
    </location>
</feature>
<accession>A0A3B1AHY1</accession>
<dbReference type="EMBL" id="UOFU01000158">
    <property type="protein sequence ID" value="VAW99057.1"/>
    <property type="molecule type" value="Genomic_DNA"/>
</dbReference>
<dbReference type="InterPro" id="IPR004879">
    <property type="entry name" value="Ssp411-like_TRX"/>
</dbReference>
<organism evidence="2">
    <name type="scientific">hydrothermal vent metagenome</name>
    <dbReference type="NCBI Taxonomy" id="652676"/>
    <lineage>
        <taxon>unclassified sequences</taxon>
        <taxon>metagenomes</taxon>
        <taxon>ecological metagenomes</taxon>
    </lineage>
</organism>
<dbReference type="SUPFAM" id="SSF48208">
    <property type="entry name" value="Six-hairpin glycosidases"/>
    <property type="match status" value="1"/>
</dbReference>
<dbReference type="InterPro" id="IPR024705">
    <property type="entry name" value="Ssp411"/>
</dbReference>
<dbReference type="GO" id="GO:0005975">
    <property type="term" value="P:carbohydrate metabolic process"/>
    <property type="evidence" value="ECO:0007669"/>
    <property type="project" value="InterPro"/>
</dbReference>
<sequence>EHFISIKVDRELNLALDAYLIEFVTRTRGSAGWPLNVFLTPDGHPLVGMTYLPTGRFETLLRELQDQWVEAPDYFRQVAAKAAEAMKGAPLTPAPALKAVDVQRYEKILESQALALGDDMSGGFGEQTKFPLAPHLRSLLAAWQHRPDAALKEFLTLTLDRMALGGLRDQLGGGFFRYTVDPGWYTPHFEKMLYGNAQLAVLYLRAAQVFDRPDYAVVARDTLDFMLREMMAPAGGMVASFSAVDEAGAEGGYYLWDNETLQRVLDKPQLALVQQIWGMQGTPPYDDGHLPMMQMPLAEAAKALDMDVRMAGKQFQLATERLLAERRKRQLPVDHKILAGWNGLALTALVAGTRQLGDVRYRQGAQKLRNHLLETLWDGQRLWRARGKRGELGQATLEDYAFAAQGLLDWAELTNSKADRQVVRRWVDDAWQRFHDGSGWRLSDQTLLPSGYGVAMFSDSPLPSPSVVLMRTAWRLAGREDDKALRERVLKAAASDHTELETAAFEYAGQIELLAEIVR</sequence>
<evidence type="ECO:0000259" key="1">
    <source>
        <dbReference type="Pfam" id="PF03190"/>
    </source>
</evidence>
<protein>
    <submittedName>
        <fullName evidence="2">Uncharacterized protein YyaL</fullName>
    </submittedName>
</protein>
<dbReference type="InterPro" id="IPR008928">
    <property type="entry name" value="6-hairpin_glycosidase_sf"/>
</dbReference>
<dbReference type="Gene3D" id="3.40.30.10">
    <property type="entry name" value="Glutaredoxin"/>
    <property type="match status" value="1"/>
</dbReference>
<evidence type="ECO:0000313" key="2">
    <source>
        <dbReference type="EMBL" id="VAW99057.1"/>
    </source>
</evidence>
<dbReference type="AlphaFoldDB" id="A0A3B1AHY1"/>
<feature type="domain" description="Spermatogenesis-associated protein 20-like TRX" evidence="1">
    <location>
        <begin position="1"/>
        <end position="86"/>
    </location>
</feature>
<dbReference type="Pfam" id="PF03190">
    <property type="entry name" value="Thioredox_DsbH"/>
    <property type="match status" value="1"/>
</dbReference>
<name>A0A3B1AHY1_9ZZZZ</name>
<dbReference type="PANTHER" id="PTHR42899">
    <property type="entry name" value="SPERMATOGENESIS-ASSOCIATED PROTEIN 20"/>
    <property type="match status" value="1"/>
</dbReference>
<dbReference type="PANTHER" id="PTHR42899:SF1">
    <property type="entry name" value="SPERMATOGENESIS-ASSOCIATED PROTEIN 20"/>
    <property type="match status" value="1"/>
</dbReference>